<organism evidence="7 8">
    <name type="scientific">Amycolatopsis minnesotensis</name>
    <dbReference type="NCBI Taxonomy" id="337894"/>
    <lineage>
        <taxon>Bacteria</taxon>
        <taxon>Bacillati</taxon>
        <taxon>Actinomycetota</taxon>
        <taxon>Actinomycetes</taxon>
        <taxon>Pseudonocardiales</taxon>
        <taxon>Pseudonocardiaceae</taxon>
        <taxon>Amycolatopsis</taxon>
    </lineage>
</organism>
<feature type="transmembrane region" description="Helical" evidence="5">
    <location>
        <begin position="229"/>
        <end position="247"/>
    </location>
</feature>
<evidence type="ECO:0000256" key="4">
    <source>
        <dbReference type="ARBA" id="ARBA00023136"/>
    </source>
</evidence>
<feature type="transmembrane region" description="Helical" evidence="5">
    <location>
        <begin position="191"/>
        <end position="209"/>
    </location>
</feature>
<feature type="transmembrane region" description="Helical" evidence="5">
    <location>
        <begin position="29"/>
        <end position="48"/>
    </location>
</feature>
<evidence type="ECO:0000259" key="6">
    <source>
        <dbReference type="PROSITE" id="PS50850"/>
    </source>
</evidence>
<keyword evidence="4 5" id="KW-0472">Membrane</keyword>
<dbReference type="InterPro" id="IPR020846">
    <property type="entry name" value="MFS_dom"/>
</dbReference>
<dbReference type="Gene3D" id="1.20.1250.20">
    <property type="entry name" value="MFS general substrate transporter like domains"/>
    <property type="match status" value="2"/>
</dbReference>
<evidence type="ECO:0000256" key="3">
    <source>
        <dbReference type="ARBA" id="ARBA00022989"/>
    </source>
</evidence>
<comment type="caution">
    <text evidence="7">The sequence shown here is derived from an EMBL/GenBank/DDBJ whole genome shotgun (WGS) entry which is preliminary data.</text>
</comment>
<protein>
    <submittedName>
        <fullName evidence="7">MFS transporter</fullName>
    </submittedName>
</protein>
<evidence type="ECO:0000256" key="2">
    <source>
        <dbReference type="ARBA" id="ARBA00022692"/>
    </source>
</evidence>
<evidence type="ECO:0000256" key="1">
    <source>
        <dbReference type="ARBA" id="ARBA00004651"/>
    </source>
</evidence>
<feature type="transmembrane region" description="Helical" evidence="5">
    <location>
        <begin position="321"/>
        <end position="342"/>
    </location>
</feature>
<dbReference type="Proteomes" id="UP001501116">
    <property type="component" value="Unassembled WGS sequence"/>
</dbReference>
<dbReference type="SUPFAM" id="SSF103473">
    <property type="entry name" value="MFS general substrate transporter"/>
    <property type="match status" value="1"/>
</dbReference>
<proteinExistence type="predicted"/>
<dbReference type="PANTHER" id="PTHR23514">
    <property type="entry name" value="BYPASS OF STOP CODON PROTEIN 6"/>
    <property type="match status" value="1"/>
</dbReference>
<evidence type="ECO:0000313" key="7">
    <source>
        <dbReference type="EMBL" id="GAA1960993.1"/>
    </source>
</evidence>
<dbReference type="EMBL" id="BAAANN010000012">
    <property type="protein sequence ID" value="GAA1960993.1"/>
    <property type="molecule type" value="Genomic_DNA"/>
</dbReference>
<feature type="transmembrane region" description="Helical" evidence="5">
    <location>
        <begin position="348"/>
        <end position="370"/>
    </location>
</feature>
<feature type="transmembrane region" description="Helical" evidence="5">
    <location>
        <begin position="285"/>
        <end position="309"/>
    </location>
</feature>
<dbReference type="InterPro" id="IPR051788">
    <property type="entry name" value="MFS_Transporter"/>
</dbReference>
<feature type="transmembrane region" description="Helical" evidence="5">
    <location>
        <begin position="118"/>
        <end position="139"/>
    </location>
</feature>
<feature type="transmembrane region" description="Helical" evidence="5">
    <location>
        <begin position="259"/>
        <end position="279"/>
    </location>
</feature>
<dbReference type="Pfam" id="PF07690">
    <property type="entry name" value="MFS_1"/>
    <property type="match status" value="1"/>
</dbReference>
<accession>A0ABP5CGG6</accession>
<dbReference type="PROSITE" id="PS50850">
    <property type="entry name" value="MFS"/>
    <property type="match status" value="1"/>
</dbReference>
<dbReference type="CDD" id="cd17393">
    <property type="entry name" value="MFS_MosC_like"/>
    <property type="match status" value="1"/>
</dbReference>
<feature type="transmembrane region" description="Helical" evidence="5">
    <location>
        <begin position="151"/>
        <end position="170"/>
    </location>
</feature>
<keyword evidence="2 5" id="KW-0812">Transmembrane</keyword>
<comment type="subcellular location">
    <subcellularLocation>
        <location evidence="1">Cell membrane</location>
        <topology evidence="1">Multi-pass membrane protein</topology>
    </subcellularLocation>
</comment>
<feature type="domain" description="Major facilitator superfamily (MFS) profile" evidence="6">
    <location>
        <begin position="1"/>
        <end position="374"/>
    </location>
</feature>
<gene>
    <name evidence="7" type="ORF">GCM10009754_34680</name>
</gene>
<evidence type="ECO:0000313" key="8">
    <source>
        <dbReference type="Proteomes" id="UP001501116"/>
    </source>
</evidence>
<dbReference type="InterPro" id="IPR011701">
    <property type="entry name" value="MFS"/>
</dbReference>
<evidence type="ECO:0000256" key="5">
    <source>
        <dbReference type="SAM" id="Phobius"/>
    </source>
</evidence>
<sequence>MVFALNGAALGSWAPRVPALSGQMHAEPGPLGLALLGASVGMLLAAVVSGRLVERTGTRLMIAVSVVIAGLLLPAIGATTSVPLFGVELLVLGASVGVLDVAMNIAAVQVERDEGKPIMPLFHAGFSVGALIGSAAAGLAASHDWTPDRHLAVAGAFAIVVLLVVLRDVPGTRPPHHEKATAPRVAPARRPVLWLLAAVALASAIAEGASSDWSAMLMVNVHGVGQGAGALAFSVFSLAMAFARLGGSWLQQKIGPTRTLAFGALLAGVGLVSAALVPVPAVGFAGFALAGAGLAASFPVALGLAGEAGKREDGSGGEREIAFVTAIAYTGFLAGPPMIGGIAQVTSYAGSFVVVAVIAVLIAPAAIGAGRAKAAEGRRKESALPGAVR</sequence>
<dbReference type="PANTHER" id="PTHR23514:SF13">
    <property type="entry name" value="INNER MEMBRANE PROTEIN YBJJ"/>
    <property type="match status" value="1"/>
</dbReference>
<keyword evidence="3 5" id="KW-1133">Transmembrane helix</keyword>
<dbReference type="InterPro" id="IPR036259">
    <property type="entry name" value="MFS_trans_sf"/>
</dbReference>
<feature type="transmembrane region" description="Helical" evidence="5">
    <location>
        <begin position="60"/>
        <end position="78"/>
    </location>
</feature>
<keyword evidence="8" id="KW-1185">Reference proteome</keyword>
<reference evidence="8" key="1">
    <citation type="journal article" date="2019" name="Int. J. Syst. Evol. Microbiol.">
        <title>The Global Catalogue of Microorganisms (GCM) 10K type strain sequencing project: providing services to taxonomists for standard genome sequencing and annotation.</title>
        <authorList>
            <consortium name="The Broad Institute Genomics Platform"/>
            <consortium name="The Broad Institute Genome Sequencing Center for Infectious Disease"/>
            <person name="Wu L."/>
            <person name="Ma J."/>
        </authorList>
    </citation>
    <scope>NUCLEOTIDE SEQUENCE [LARGE SCALE GENOMIC DNA]</scope>
    <source>
        <strain evidence="8">JCM 14545</strain>
    </source>
</reference>
<name>A0ABP5CGG6_9PSEU</name>
<feature type="transmembrane region" description="Helical" evidence="5">
    <location>
        <begin position="84"/>
        <end position="106"/>
    </location>
</feature>